<dbReference type="Proteomes" id="UP001552427">
    <property type="component" value="Unassembled WGS sequence"/>
</dbReference>
<dbReference type="Pfam" id="PF11716">
    <property type="entry name" value="MDMPI_N"/>
    <property type="match status" value="1"/>
</dbReference>
<evidence type="ECO:0000313" key="2">
    <source>
        <dbReference type="EMBL" id="MEV4286740.1"/>
    </source>
</evidence>
<dbReference type="GO" id="GO:0016853">
    <property type="term" value="F:isomerase activity"/>
    <property type="evidence" value="ECO:0007669"/>
    <property type="project" value="UniProtKB-KW"/>
</dbReference>
<evidence type="ECO:0000313" key="3">
    <source>
        <dbReference type="Proteomes" id="UP001552427"/>
    </source>
</evidence>
<feature type="domain" description="Mycothiol-dependent maleylpyruvate isomerase metal-binding" evidence="1">
    <location>
        <begin position="2"/>
        <end position="52"/>
    </location>
</feature>
<accession>A0ABV3H2I0</accession>
<keyword evidence="3" id="KW-1185">Reference proteome</keyword>
<gene>
    <name evidence="2" type="ORF">AB0K40_14650</name>
</gene>
<keyword evidence="2" id="KW-0413">Isomerase</keyword>
<dbReference type="PANTHER" id="PTHR40758">
    <property type="entry name" value="CONSERVED PROTEIN"/>
    <property type="match status" value="1"/>
</dbReference>
<reference evidence="2 3" key="1">
    <citation type="submission" date="2024-06" db="EMBL/GenBank/DDBJ databases">
        <title>The Natural Products Discovery Center: Release of the First 8490 Sequenced Strains for Exploring Actinobacteria Biosynthetic Diversity.</title>
        <authorList>
            <person name="Kalkreuter E."/>
            <person name="Kautsar S.A."/>
            <person name="Yang D."/>
            <person name="Bader C.D."/>
            <person name="Teijaro C.N."/>
            <person name="Fluegel L."/>
            <person name="Davis C.M."/>
            <person name="Simpson J.R."/>
            <person name="Lauterbach L."/>
            <person name="Steele A.D."/>
            <person name="Gui C."/>
            <person name="Meng S."/>
            <person name="Li G."/>
            <person name="Viehrig K."/>
            <person name="Ye F."/>
            <person name="Su P."/>
            <person name="Kiefer A.F."/>
            <person name="Nichols A."/>
            <person name="Cepeda A.J."/>
            <person name="Yan W."/>
            <person name="Fan B."/>
            <person name="Jiang Y."/>
            <person name="Adhikari A."/>
            <person name="Zheng C.-J."/>
            <person name="Schuster L."/>
            <person name="Cowan T.M."/>
            <person name="Smanski M.J."/>
            <person name="Chevrette M.G."/>
            <person name="De Carvalho L.P.S."/>
            <person name="Shen B."/>
        </authorList>
    </citation>
    <scope>NUCLEOTIDE SEQUENCE [LARGE SCALE GENOMIC DNA]</scope>
    <source>
        <strain evidence="2 3">NPDC049574</strain>
    </source>
</reference>
<dbReference type="EMBL" id="JBFARM010000004">
    <property type="protein sequence ID" value="MEV4286740.1"/>
    <property type="molecule type" value="Genomic_DNA"/>
</dbReference>
<protein>
    <submittedName>
        <fullName evidence="2">Maleylpyruvate isomerase N-terminal domain-containing protein</fullName>
    </submittedName>
</protein>
<dbReference type="RefSeq" id="WP_364449217.1">
    <property type="nucleotide sequence ID" value="NZ_JBFARM010000004.1"/>
</dbReference>
<name>A0ABV3H2I0_9ACTN</name>
<comment type="caution">
    <text evidence="2">The sequence shown here is derived from an EMBL/GenBank/DDBJ whole genome shotgun (WGS) entry which is preliminary data.</text>
</comment>
<proteinExistence type="predicted"/>
<evidence type="ECO:0000259" key="1">
    <source>
        <dbReference type="Pfam" id="PF11716"/>
    </source>
</evidence>
<sequence length="133" mass="14481">MHRLDRSYAGLRAEFAAREPGEATLTWYDPDQTVGFWIRRMALETVVHRIDAELAAGTPVTPVPDDLAADGVDEILTVMLAYETTASAAASVAGAPRDVLLWLWGRQDGAGLTFGGDGAPVERLRWLLKESTQ</sequence>
<organism evidence="2 3">
    <name type="scientific">Nonomuraea bangladeshensis</name>
    <dbReference type="NCBI Taxonomy" id="404385"/>
    <lineage>
        <taxon>Bacteria</taxon>
        <taxon>Bacillati</taxon>
        <taxon>Actinomycetota</taxon>
        <taxon>Actinomycetes</taxon>
        <taxon>Streptosporangiales</taxon>
        <taxon>Streptosporangiaceae</taxon>
        <taxon>Nonomuraea</taxon>
    </lineage>
</organism>
<dbReference type="PANTHER" id="PTHR40758:SF1">
    <property type="entry name" value="CONSERVED PROTEIN"/>
    <property type="match status" value="1"/>
</dbReference>
<dbReference type="InterPro" id="IPR024344">
    <property type="entry name" value="MDMPI_metal-binding"/>
</dbReference>